<feature type="signal peptide" evidence="1">
    <location>
        <begin position="1"/>
        <end position="22"/>
    </location>
</feature>
<dbReference type="AlphaFoldDB" id="A0A8J3CUL7"/>
<keyword evidence="3" id="KW-1185">Reference proteome</keyword>
<protein>
    <submittedName>
        <fullName evidence="2">Uncharacterized protein</fullName>
    </submittedName>
</protein>
<gene>
    <name evidence="2" type="ORF">GCM10009069_27630</name>
</gene>
<dbReference type="RefSeq" id="WP_189499430.1">
    <property type="nucleotide sequence ID" value="NZ_BMZH01000016.1"/>
</dbReference>
<accession>A0A8J3CUL7</accession>
<dbReference type="EMBL" id="BMZH01000016">
    <property type="protein sequence ID" value="GHB03413.1"/>
    <property type="molecule type" value="Genomic_DNA"/>
</dbReference>
<reference evidence="2" key="1">
    <citation type="journal article" date="2014" name="Int. J. Syst. Evol. Microbiol.">
        <title>Complete genome sequence of Corynebacterium casei LMG S-19264T (=DSM 44701T), isolated from a smear-ripened cheese.</title>
        <authorList>
            <consortium name="US DOE Joint Genome Institute (JGI-PGF)"/>
            <person name="Walter F."/>
            <person name="Albersmeier A."/>
            <person name="Kalinowski J."/>
            <person name="Ruckert C."/>
        </authorList>
    </citation>
    <scope>NUCLEOTIDE SEQUENCE</scope>
    <source>
        <strain evidence="2">KCTC 32513</strain>
    </source>
</reference>
<keyword evidence="1" id="KW-0732">Signal</keyword>
<name>A0A8J3CUL7_9PROT</name>
<comment type="caution">
    <text evidence="2">The sequence shown here is derived from an EMBL/GenBank/DDBJ whole genome shotgun (WGS) entry which is preliminary data.</text>
</comment>
<evidence type="ECO:0000313" key="2">
    <source>
        <dbReference type="EMBL" id="GHB03413.1"/>
    </source>
</evidence>
<sequence>MKNILLLSATVAVLAFAEPAFAAKKAKVELCHYNGHGSFRVLTLPSKAANSHIRSHGDFLPTTFYEDADGDGYGNADVYFTSCEETEAGFVVNGDDLDDTNPYFSLERDYEEVGVDSIEGEGEDDEFEEY</sequence>
<proteinExistence type="predicted"/>
<reference evidence="2" key="2">
    <citation type="submission" date="2020-09" db="EMBL/GenBank/DDBJ databases">
        <authorList>
            <person name="Sun Q."/>
            <person name="Kim S."/>
        </authorList>
    </citation>
    <scope>NUCLEOTIDE SEQUENCE</scope>
    <source>
        <strain evidence="2">KCTC 32513</strain>
    </source>
</reference>
<organism evidence="2 3">
    <name type="scientific">Algimonas arctica</name>
    <dbReference type="NCBI Taxonomy" id="1479486"/>
    <lineage>
        <taxon>Bacteria</taxon>
        <taxon>Pseudomonadati</taxon>
        <taxon>Pseudomonadota</taxon>
        <taxon>Alphaproteobacteria</taxon>
        <taxon>Maricaulales</taxon>
        <taxon>Robiginitomaculaceae</taxon>
        <taxon>Algimonas</taxon>
    </lineage>
</organism>
<dbReference type="Proteomes" id="UP000634004">
    <property type="component" value="Unassembled WGS sequence"/>
</dbReference>
<evidence type="ECO:0000256" key="1">
    <source>
        <dbReference type="SAM" id="SignalP"/>
    </source>
</evidence>
<evidence type="ECO:0000313" key="3">
    <source>
        <dbReference type="Proteomes" id="UP000634004"/>
    </source>
</evidence>
<feature type="chain" id="PRO_5035316001" evidence="1">
    <location>
        <begin position="23"/>
        <end position="130"/>
    </location>
</feature>